<reference evidence="6 7" key="1">
    <citation type="journal article" date="2015" name="Genome Biol.">
        <title>Comparative genomics of Steinernema reveals deeply conserved gene regulatory networks.</title>
        <authorList>
            <person name="Dillman A.R."/>
            <person name="Macchietto M."/>
            <person name="Porter C.F."/>
            <person name="Rogers A."/>
            <person name="Williams B."/>
            <person name="Antoshechkin I."/>
            <person name="Lee M.M."/>
            <person name="Goodwin Z."/>
            <person name="Lu X."/>
            <person name="Lewis E.E."/>
            <person name="Goodrich-Blair H."/>
            <person name="Stock S.P."/>
            <person name="Adams B.J."/>
            <person name="Sternberg P.W."/>
            <person name="Mortazavi A."/>
        </authorList>
    </citation>
    <scope>NUCLEOTIDE SEQUENCE [LARGE SCALE GENOMIC DNA]</scope>
    <source>
        <strain evidence="6 7">ALL</strain>
    </source>
</reference>
<dbReference type="InterPro" id="IPR002018">
    <property type="entry name" value="CarbesteraseB"/>
</dbReference>
<comment type="similarity">
    <text evidence="1 4">Belongs to the type-B carboxylesterase/lipase family.</text>
</comment>
<dbReference type="OrthoDB" id="3200163at2759"/>
<dbReference type="AlphaFoldDB" id="A0A4U5NTB6"/>
<dbReference type="EC" id="3.1.1.-" evidence="4"/>
<protein>
    <recommendedName>
        <fullName evidence="4">Carboxylic ester hydrolase</fullName>
        <ecNumber evidence="4">3.1.1.-</ecNumber>
    </recommendedName>
</protein>
<name>A0A4U5NTB6_STECR</name>
<evidence type="ECO:0000256" key="1">
    <source>
        <dbReference type="ARBA" id="ARBA00005964"/>
    </source>
</evidence>
<organism evidence="6 7">
    <name type="scientific">Steinernema carpocapsae</name>
    <name type="common">Entomopathogenic nematode</name>
    <dbReference type="NCBI Taxonomy" id="34508"/>
    <lineage>
        <taxon>Eukaryota</taxon>
        <taxon>Metazoa</taxon>
        <taxon>Ecdysozoa</taxon>
        <taxon>Nematoda</taxon>
        <taxon>Chromadorea</taxon>
        <taxon>Rhabditida</taxon>
        <taxon>Tylenchina</taxon>
        <taxon>Panagrolaimomorpha</taxon>
        <taxon>Strongyloidoidea</taxon>
        <taxon>Steinernematidae</taxon>
        <taxon>Steinernema</taxon>
    </lineage>
</organism>
<evidence type="ECO:0000256" key="4">
    <source>
        <dbReference type="RuleBase" id="RU361235"/>
    </source>
</evidence>
<keyword evidence="7" id="KW-1185">Reference proteome</keyword>
<evidence type="ECO:0000259" key="5">
    <source>
        <dbReference type="Pfam" id="PF00135"/>
    </source>
</evidence>
<dbReference type="Proteomes" id="UP000298663">
    <property type="component" value="Unassembled WGS sequence"/>
</dbReference>
<dbReference type="Pfam" id="PF00135">
    <property type="entry name" value="COesterase"/>
    <property type="match status" value="1"/>
</dbReference>
<feature type="domain" description="Carboxylesterase type B" evidence="5">
    <location>
        <begin position="40"/>
        <end position="477"/>
    </location>
</feature>
<dbReference type="InterPro" id="IPR029058">
    <property type="entry name" value="AB_hydrolase_fold"/>
</dbReference>
<dbReference type="SUPFAM" id="SSF53474">
    <property type="entry name" value="alpha/beta-Hydrolases"/>
    <property type="match status" value="1"/>
</dbReference>
<keyword evidence="2" id="KW-0719">Serine esterase</keyword>
<comment type="caution">
    <text evidence="6">The sequence shown here is derived from an EMBL/GenBank/DDBJ whole genome shotgun (WGS) entry which is preliminary data.</text>
</comment>
<keyword evidence="3 4" id="KW-0378">Hydrolase</keyword>
<gene>
    <name evidence="6" type="ORF">L596_011001</name>
</gene>
<accession>A0A4U5NTB6</accession>
<dbReference type="InterPro" id="IPR019826">
    <property type="entry name" value="Carboxylesterase_B_AS"/>
</dbReference>
<dbReference type="EMBL" id="AZBU02000003">
    <property type="protein sequence ID" value="TKR86400.1"/>
    <property type="molecule type" value="Genomic_DNA"/>
</dbReference>
<dbReference type="GO" id="GO:0052689">
    <property type="term" value="F:carboxylic ester hydrolase activity"/>
    <property type="evidence" value="ECO:0007669"/>
    <property type="project" value="UniProtKB-KW"/>
</dbReference>
<evidence type="ECO:0000313" key="7">
    <source>
        <dbReference type="Proteomes" id="UP000298663"/>
    </source>
</evidence>
<evidence type="ECO:0000256" key="2">
    <source>
        <dbReference type="ARBA" id="ARBA00022487"/>
    </source>
</evidence>
<sequence length="493" mass="55391">MDGRATSSKVSKALRPERFYLGQNGAQSGQERGLPLPERYTPGWLQKNEKVPVMVYIHGGGYMIDSAVKYNYRNLCRTLVRNGVVVVTIQYRLSFLGYFSTGDSNCPGNCGLWDQRAALLWIKQNIANFGGDSSRITISGQSAGGASVDLLSLSPLSRDLFQQAIVMGGNAETMWAVSKTQKVVNYCRQHAKNCGFKRVGKKENEAWAEEDNAAMMAFLRTVPSSKLGASMIDNPEVFASARLPLTPVIDGEILPKSISELRKEAPQKTVMAGVCQFEALLFVALGFVPANAKQLDKILDVATSIFADNGKNPVKARAEIKELYKDCEASRRNKKLIAETFVSIMSDMINNLAVHRYCQNMTQNGSKVFFYTFEHFNADSSWPLNFLMPFKGPTHCSELQFVMDVNLFVVPFRKTKKDRKVMENVTRMWTNFVKFGNPNGETNPGFKYEWLPVDANHPERHLKIRDLSAMSETFEQRRIERLAKIFEGISLHV</sequence>
<dbReference type="PROSITE" id="PS00122">
    <property type="entry name" value="CARBOXYLESTERASE_B_1"/>
    <property type="match status" value="1"/>
</dbReference>
<proteinExistence type="inferred from homology"/>
<dbReference type="PANTHER" id="PTHR44590">
    <property type="entry name" value="CARBOXYLIC ESTER HYDROLASE-RELATED"/>
    <property type="match status" value="1"/>
</dbReference>
<dbReference type="PANTHER" id="PTHR44590:SF4">
    <property type="entry name" value="CARBOXYLIC ESTER HYDROLASE"/>
    <property type="match status" value="1"/>
</dbReference>
<evidence type="ECO:0000313" key="6">
    <source>
        <dbReference type="EMBL" id="TKR86400.1"/>
    </source>
</evidence>
<reference evidence="6 7" key="2">
    <citation type="journal article" date="2019" name="G3 (Bethesda)">
        <title>Hybrid Assembly of the Genome of the Entomopathogenic Nematode Steinernema carpocapsae Identifies the X-Chromosome.</title>
        <authorList>
            <person name="Serra L."/>
            <person name="Macchietto M."/>
            <person name="Macias-Munoz A."/>
            <person name="McGill C.J."/>
            <person name="Rodriguez I.M."/>
            <person name="Rodriguez B."/>
            <person name="Murad R."/>
            <person name="Mortazavi A."/>
        </authorList>
    </citation>
    <scope>NUCLEOTIDE SEQUENCE [LARGE SCALE GENOMIC DNA]</scope>
    <source>
        <strain evidence="6 7">ALL</strain>
    </source>
</reference>
<dbReference type="Gene3D" id="3.40.50.1820">
    <property type="entry name" value="alpha/beta hydrolase"/>
    <property type="match status" value="1"/>
</dbReference>
<evidence type="ECO:0000256" key="3">
    <source>
        <dbReference type="ARBA" id="ARBA00022801"/>
    </source>
</evidence>